<gene>
    <name evidence="3" type="ORF">XYCOK13_01150</name>
</gene>
<dbReference type="RefSeq" id="WP_213409897.1">
    <property type="nucleotide sequence ID" value="NZ_BOVK01000002.1"/>
</dbReference>
<keyword evidence="4" id="KW-1185">Reference proteome</keyword>
<feature type="coiled-coil region" evidence="1">
    <location>
        <begin position="47"/>
        <end position="74"/>
    </location>
</feature>
<protein>
    <recommendedName>
        <fullName evidence="5">Septum formation initiator family protein</fullName>
    </recommendedName>
</protein>
<keyword evidence="1" id="KW-0175">Coiled coil</keyword>
<dbReference type="InterPro" id="IPR039076">
    <property type="entry name" value="DivIC"/>
</dbReference>
<accession>A0A8J4H0E5</accession>
<dbReference type="InterPro" id="IPR007060">
    <property type="entry name" value="FtsL/DivIC"/>
</dbReference>
<evidence type="ECO:0000256" key="1">
    <source>
        <dbReference type="SAM" id="Coils"/>
    </source>
</evidence>
<dbReference type="PANTHER" id="PTHR40027:SF1">
    <property type="entry name" value="CELL DIVISION PROTEIN DIVIC"/>
    <property type="match status" value="1"/>
</dbReference>
<feature type="transmembrane region" description="Helical" evidence="2">
    <location>
        <begin position="22"/>
        <end position="41"/>
    </location>
</feature>
<evidence type="ECO:0008006" key="5">
    <source>
        <dbReference type="Google" id="ProtNLM"/>
    </source>
</evidence>
<dbReference type="Pfam" id="PF04977">
    <property type="entry name" value="DivIC"/>
    <property type="match status" value="1"/>
</dbReference>
<name>A0A8J4H0E5_9BACL</name>
<keyword evidence="2" id="KW-0472">Membrane</keyword>
<dbReference type="Proteomes" id="UP000677918">
    <property type="component" value="Unassembled WGS sequence"/>
</dbReference>
<proteinExistence type="predicted"/>
<evidence type="ECO:0000313" key="3">
    <source>
        <dbReference type="EMBL" id="GIQ67291.1"/>
    </source>
</evidence>
<organism evidence="3 4">
    <name type="scientific">Xylanibacillus composti</name>
    <dbReference type="NCBI Taxonomy" id="1572762"/>
    <lineage>
        <taxon>Bacteria</taxon>
        <taxon>Bacillati</taxon>
        <taxon>Bacillota</taxon>
        <taxon>Bacilli</taxon>
        <taxon>Bacillales</taxon>
        <taxon>Paenibacillaceae</taxon>
        <taxon>Xylanibacillus</taxon>
    </lineage>
</organism>
<evidence type="ECO:0000313" key="4">
    <source>
        <dbReference type="Proteomes" id="UP000677918"/>
    </source>
</evidence>
<dbReference type="PANTHER" id="PTHR40027">
    <property type="entry name" value="CELL DIVISION PROTEIN DIVIC"/>
    <property type="match status" value="1"/>
</dbReference>
<dbReference type="GO" id="GO:0051301">
    <property type="term" value="P:cell division"/>
    <property type="evidence" value="ECO:0007669"/>
    <property type="project" value="InterPro"/>
</dbReference>
<dbReference type="AlphaFoldDB" id="A0A8J4H0E5"/>
<evidence type="ECO:0000256" key="2">
    <source>
        <dbReference type="SAM" id="Phobius"/>
    </source>
</evidence>
<keyword evidence="2" id="KW-1133">Transmembrane helix</keyword>
<comment type="caution">
    <text evidence="3">The sequence shown here is derived from an EMBL/GenBank/DDBJ whole genome shotgun (WGS) entry which is preliminary data.</text>
</comment>
<sequence>MTGTQTSADRSSVSVRGTRRRLRIWMLFLLGFSAWAGFTFYDQVHKLDSKMARMEELELKLADTRAINDAYKQEIVRLNDPEYIEQILRKDHLMTKEGEVLYIETK</sequence>
<dbReference type="EMBL" id="BOVK01000002">
    <property type="protein sequence ID" value="GIQ67291.1"/>
    <property type="molecule type" value="Genomic_DNA"/>
</dbReference>
<keyword evidence="2" id="KW-0812">Transmembrane</keyword>
<reference evidence="3" key="1">
    <citation type="submission" date="2021-04" db="EMBL/GenBank/DDBJ databases">
        <title>Draft genome sequence of Xylanibacillus composti strain K13.</title>
        <authorList>
            <person name="Uke A."/>
            <person name="Chhe C."/>
            <person name="Baramee S."/>
            <person name="Kosugi A."/>
        </authorList>
    </citation>
    <scope>NUCLEOTIDE SEQUENCE</scope>
    <source>
        <strain evidence="3">K13</strain>
    </source>
</reference>